<feature type="compositionally biased region" description="Gly residues" evidence="7">
    <location>
        <begin position="1795"/>
        <end position="1827"/>
    </location>
</feature>
<gene>
    <name evidence="9" type="ORF">D9Q98_008356</name>
</gene>
<feature type="region of interest" description="Disordered" evidence="7">
    <location>
        <begin position="1730"/>
        <end position="1875"/>
    </location>
</feature>
<evidence type="ECO:0000259" key="8">
    <source>
        <dbReference type="Pfam" id="PF12830"/>
    </source>
</evidence>
<dbReference type="GO" id="GO:0003682">
    <property type="term" value="F:chromatin binding"/>
    <property type="evidence" value="ECO:0007669"/>
    <property type="project" value="TreeGrafter"/>
</dbReference>
<dbReference type="InterPro" id="IPR026003">
    <property type="entry name" value="Cohesin_HEAT"/>
</dbReference>
<proteinExistence type="inferred from homology"/>
<dbReference type="GO" id="GO:0010468">
    <property type="term" value="P:regulation of gene expression"/>
    <property type="evidence" value="ECO:0007669"/>
    <property type="project" value="InterPro"/>
</dbReference>
<comment type="subcellular location">
    <subcellularLocation>
        <location evidence="1 6">Nucleus</location>
    </subcellularLocation>
</comment>
<evidence type="ECO:0000256" key="6">
    <source>
        <dbReference type="RuleBase" id="RU364107"/>
    </source>
</evidence>
<accession>A0A9D4YTH3</accession>
<evidence type="ECO:0000256" key="5">
    <source>
        <dbReference type="ARBA" id="ARBA00023306"/>
    </source>
</evidence>
<feature type="compositionally biased region" description="Low complexity" evidence="7">
    <location>
        <begin position="125"/>
        <end position="147"/>
    </location>
</feature>
<feature type="region of interest" description="Disordered" evidence="7">
    <location>
        <begin position="113"/>
        <end position="163"/>
    </location>
</feature>
<feature type="compositionally biased region" description="Acidic residues" evidence="7">
    <location>
        <begin position="219"/>
        <end position="232"/>
    </location>
</feature>
<evidence type="ECO:0000256" key="2">
    <source>
        <dbReference type="ARBA" id="ARBA00009252"/>
    </source>
</evidence>
<keyword evidence="5 6" id="KW-0131">Cell cycle</keyword>
<dbReference type="Proteomes" id="UP001055712">
    <property type="component" value="Unassembled WGS sequence"/>
</dbReference>
<dbReference type="InterPro" id="IPR011989">
    <property type="entry name" value="ARM-like"/>
</dbReference>
<sequence length="1875" mass="196541">MEGGDGGAEDRPFLHWPSILHPAPQTYLSLPVPHPPTQSYLLEEQGVQADAVANPADLAGVISALQAVDVSYLRPLRPVSPKASCQLHTALQQQVDQAAPGIFSGLPAAAWEQQPKLSRRRNSEVAVPPATVQQQQQLASPPAAAAPRRGADKQPTKRARVSHLDVATARAQEGMPAEAASKAAEAYVAAMSEFIKRHGKAAAAAGAADVDEELAEAAEAAENEEEEEEEDELLGRSSSAGAALLRDTRRLCEETLGICRPDHRPALRCVPEEGLLRLLRLLQGLIKGGAGLLLEPGDSEATPRAQRLLTAVEAAAVALHLMTVPDMPQRVYNEDVMEAVLDTLRFQLTYNIYPFHDPRLCSAARPQLAQAAAAAAEAAASAAKRKLSAKKAKAAAVAGIGLPPAMRPLLDRAQAVLLLLADLLRVVRLPAAALLPLLRTAMVALTVEGQKLLQEKAVRLLVAAFQACPSQWGTLLDELFTHVVPHLPGGPKPPRDFPASEDARTCIGMLTAAVLQMIQGCVDLPPMDCEPASLADCYKGAATCADYFWSLCFDRLPGARGTKSESDLDFRHLLSSLLRDLLACSHAPAWPAAPFLLLRFAALLQGERGLKHPDQHVRQYCLDCLASLAAQLHADEAAAAADAPLLRQLARLQGGSGDASEEAPRLLLLHLADPRRGAHAAAASARTFLLCQAFAEEVTNLQRREAPAEQLVAKLVQYRRRRDELDGLGGEVELDAEQAQRLTRYLVQSSLGRARGSMVGWLLECLNPSTQAPLTRSKAVKALGEVVQADTRVLEAASVQAAVDRALQDESVSVREAAVTLLGRHVAGNQALALRLFATLARAATDPGTSVRKSAIKTLWESCIRAPGFPRATDACKHVLMRCADPEESIQGMVARVFHSLWFTPRLEPEDGGGGGGSRSERSAAERAQQLAEVALAVYEAGGRAIHLPLDQAHPLVAVLRAALGVGARGDLKKEWAAGREVASALLDLLLTFQETGGREQAGGVAGEQGEGFPHLLALHACVVTDVELCMPPSDRFKFVRSLAPYLKVSPDADASEAARRRGAESLLCVLSIVEGVLSQLPRCEAATLAELLPDLHQLISRHPFAQVLSGACACLTTLAGKEEAAAQQLAASASFYASWLREHSAKQHAQQQQVQQQQQGLVCRFLFIIGQLCRRGAAVLEATPPPDGGASLSMADCQRIFVSFCGGGQHNLKVAEAALGAIGALTIACPSVMVDKNSPANRIMKAALQPTAPEPLKLKALSNLIELLRADEAHMLAAQADGGSGGGSGGDGLTKAASKGLGSAAAGGGKSGGRRRAGRKKGAAAAAAEEAAAAAEEHAAVLQTQNGEGDTLSQSSSILQDNWEAVLQLATDTCPSLAPGLSSPLPPGSSGVAGACEAAPGALVRRRVVEVMELVMRGGLVGPWTAVAPLMALCTDPQGELAGRALRLLRTVCEQYPRYMDADRLCGGVAQAYAFQAALREATASSLSAAASGHAWAEGAPAQAVAGLSAVYSHLIQPTFQLKADFLRGLLKRLRVGACLVGSGAAEADPCLLAFFAAVVAGLPFRRGDEPCLVVQEINSIVCRSGEAVREELKRSLTGAGASPAAPGAAASASPAAASSPGSGPPASLLLMAQCKASLSVCMLLLLKEYLKAAYSINSERIVAFATAGEKRKAEERQAVAALPGVPSHLDKLDLAAHRDPQAIRTQYKLFKQLMKRDAADYGHLVTAANGRAGRHRDGSHDGEAPERGGGGGPDMQSPCGGGEEVEEDATPGWMEGLGQAPGGRTGRGRGGRGSRGGRSTGRGAGGAGGRGRGGGRGGSATGGGRGGRKKRKAASSSEEEEEEEDGQGDSSAEEEYEPIPRAASTRKRLAMTH</sequence>
<dbReference type="Pfam" id="PF12830">
    <property type="entry name" value="Nipped-B_C"/>
    <property type="match status" value="1"/>
</dbReference>
<dbReference type="PANTHER" id="PTHR21704:SF18">
    <property type="entry name" value="NIPPED-B-LIKE PROTEIN"/>
    <property type="match status" value="1"/>
</dbReference>
<dbReference type="InterPro" id="IPR016024">
    <property type="entry name" value="ARM-type_fold"/>
</dbReference>
<keyword evidence="4 6" id="KW-0539">Nucleus</keyword>
<feature type="compositionally biased region" description="Basic and acidic residues" evidence="7">
    <location>
        <begin position="1737"/>
        <end position="1748"/>
    </location>
</feature>
<comment type="similarity">
    <text evidence="2 6">Belongs to the SCC2/Nipped-B family.</text>
</comment>
<dbReference type="Gene3D" id="1.25.10.10">
    <property type="entry name" value="Leucine-rich Repeat Variant"/>
    <property type="match status" value="1"/>
</dbReference>
<feature type="compositionally biased region" description="Basic residues" evidence="7">
    <location>
        <begin position="1866"/>
        <end position="1875"/>
    </location>
</feature>
<dbReference type="EMBL" id="SIDB01000012">
    <property type="protein sequence ID" value="KAI3424975.1"/>
    <property type="molecule type" value="Genomic_DNA"/>
</dbReference>
<reference evidence="9" key="1">
    <citation type="journal article" date="2019" name="Plant J.">
        <title>Chlorella vulgaris genome assembly and annotation reveals the molecular basis for metabolic acclimation to high light conditions.</title>
        <authorList>
            <person name="Cecchin M."/>
            <person name="Marcolungo L."/>
            <person name="Rossato M."/>
            <person name="Girolomoni L."/>
            <person name="Cosentino E."/>
            <person name="Cuine S."/>
            <person name="Li-Beisson Y."/>
            <person name="Delledonne M."/>
            <person name="Ballottari M."/>
        </authorList>
    </citation>
    <scope>NUCLEOTIDE SEQUENCE</scope>
    <source>
        <strain evidence="9">211/11P</strain>
    </source>
</reference>
<dbReference type="SUPFAM" id="SSF48371">
    <property type="entry name" value="ARM repeat"/>
    <property type="match status" value="1"/>
</dbReference>
<feature type="compositionally biased region" description="Gly residues" evidence="7">
    <location>
        <begin position="1283"/>
        <end position="1293"/>
    </location>
</feature>
<dbReference type="GO" id="GO:0090694">
    <property type="term" value="C:Scc2-Scc4 cohesin loading complex"/>
    <property type="evidence" value="ECO:0007669"/>
    <property type="project" value="TreeGrafter"/>
</dbReference>
<dbReference type="PANTHER" id="PTHR21704">
    <property type="entry name" value="NIPPED-B-LIKE PROTEIN DELANGIN SCC2-RELATED"/>
    <property type="match status" value="1"/>
</dbReference>
<dbReference type="GO" id="GO:0034087">
    <property type="term" value="P:establishment of mitotic sister chromatid cohesion"/>
    <property type="evidence" value="ECO:0007669"/>
    <property type="project" value="TreeGrafter"/>
</dbReference>
<evidence type="ECO:0000313" key="10">
    <source>
        <dbReference type="Proteomes" id="UP001055712"/>
    </source>
</evidence>
<dbReference type="Pfam" id="PF12765">
    <property type="entry name" value="Cohesin_HEAT"/>
    <property type="match status" value="2"/>
</dbReference>
<evidence type="ECO:0000256" key="7">
    <source>
        <dbReference type="SAM" id="MobiDB-lite"/>
    </source>
</evidence>
<feature type="region of interest" description="Disordered" evidence="7">
    <location>
        <begin position="1280"/>
        <end position="1331"/>
    </location>
</feature>
<dbReference type="InterPro" id="IPR024986">
    <property type="entry name" value="Nipped-B_C"/>
</dbReference>
<dbReference type="GO" id="GO:0061775">
    <property type="term" value="F:cohesin loader activity"/>
    <property type="evidence" value="ECO:0007669"/>
    <property type="project" value="InterPro"/>
</dbReference>
<name>A0A9D4YTH3_CHLVU</name>
<feature type="compositionally biased region" description="Basic residues" evidence="7">
    <location>
        <begin position="1313"/>
        <end position="1323"/>
    </location>
</feature>
<organism evidence="9 10">
    <name type="scientific">Chlorella vulgaris</name>
    <name type="common">Green alga</name>
    <dbReference type="NCBI Taxonomy" id="3077"/>
    <lineage>
        <taxon>Eukaryota</taxon>
        <taxon>Viridiplantae</taxon>
        <taxon>Chlorophyta</taxon>
        <taxon>core chlorophytes</taxon>
        <taxon>Trebouxiophyceae</taxon>
        <taxon>Chlorellales</taxon>
        <taxon>Chlorellaceae</taxon>
        <taxon>Chlorella clade</taxon>
        <taxon>Chlorella</taxon>
    </lineage>
</organism>
<dbReference type="GO" id="GO:0071169">
    <property type="term" value="P:establishment of protein localization to chromatin"/>
    <property type="evidence" value="ECO:0007669"/>
    <property type="project" value="TreeGrafter"/>
</dbReference>
<evidence type="ECO:0000313" key="9">
    <source>
        <dbReference type="EMBL" id="KAI3424975.1"/>
    </source>
</evidence>
<protein>
    <recommendedName>
        <fullName evidence="6">Sister chromatid cohesion protein</fullName>
    </recommendedName>
</protein>
<dbReference type="CDD" id="cd23958">
    <property type="entry name" value="SCC2"/>
    <property type="match status" value="1"/>
</dbReference>
<dbReference type="GO" id="GO:1990414">
    <property type="term" value="P:replication-born double-strand break repair via sister chromatid exchange"/>
    <property type="evidence" value="ECO:0007669"/>
    <property type="project" value="TreeGrafter"/>
</dbReference>
<evidence type="ECO:0000256" key="3">
    <source>
        <dbReference type="ARBA" id="ARBA00022737"/>
    </source>
</evidence>
<comment type="caution">
    <text evidence="9">The sequence shown here is derived from an EMBL/GenBank/DDBJ whole genome shotgun (WGS) entry which is preliminary data.</text>
</comment>
<reference evidence="9" key="2">
    <citation type="submission" date="2020-11" db="EMBL/GenBank/DDBJ databases">
        <authorList>
            <person name="Cecchin M."/>
            <person name="Marcolungo L."/>
            <person name="Rossato M."/>
            <person name="Girolomoni L."/>
            <person name="Cosentino E."/>
            <person name="Cuine S."/>
            <person name="Li-Beisson Y."/>
            <person name="Delledonne M."/>
            <person name="Ballottari M."/>
        </authorList>
    </citation>
    <scope>NUCLEOTIDE SEQUENCE</scope>
    <source>
        <strain evidence="9">211/11P</strain>
        <tissue evidence="9">Whole cell</tissue>
    </source>
</reference>
<dbReference type="GO" id="GO:0140588">
    <property type="term" value="P:chromatin looping"/>
    <property type="evidence" value="ECO:0007669"/>
    <property type="project" value="InterPro"/>
</dbReference>
<feature type="domain" description="Sister chromatid cohesion C-terminal" evidence="8">
    <location>
        <begin position="1405"/>
        <end position="1582"/>
    </location>
</feature>
<keyword evidence="10" id="KW-1185">Reference proteome</keyword>
<evidence type="ECO:0000256" key="4">
    <source>
        <dbReference type="ARBA" id="ARBA00023242"/>
    </source>
</evidence>
<evidence type="ECO:0000256" key="1">
    <source>
        <dbReference type="ARBA" id="ARBA00004123"/>
    </source>
</evidence>
<feature type="compositionally biased region" description="Acidic residues" evidence="7">
    <location>
        <begin position="1839"/>
        <end position="1859"/>
    </location>
</feature>
<keyword evidence="3 6" id="KW-0677">Repeat</keyword>
<feature type="region of interest" description="Disordered" evidence="7">
    <location>
        <begin position="219"/>
        <end position="239"/>
    </location>
</feature>
<dbReference type="OrthoDB" id="418242at2759"/>
<dbReference type="InterPro" id="IPR033031">
    <property type="entry name" value="Scc2/Nipped-B"/>
</dbReference>